<feature type="compositionally biased region" description="Low complexity" evidence="1">
    <location>
        <begin position="374"/>
        <end position="384"/>
    </location>
</feature>
<evidence type="ECO:0000256" key="1">
    <source>
        <dbReference type="SAM" id="MobiDB-lite"/>
    </source>
</evidence>
<feature type="region of interest" description="Disordered" evidence="1">
    <location>
        <begin position="363"/>
        <end position="384"/>
    </location>
</feature>
<dbReference type="EMBL" id="JASNQZ010000011">
    <property type="protein sequence ID" value="KAL0952085.1"/>
    <property type="molecule type" value="Genomic_DNA"/>
</dbReference>
<feature type="compositionally biased region" description="Polar residues" evidence="1">
    <location>
        <begin position="363"/>
        <end position="373"/>
    </location>
</feature>
<evidence type="ECO:0000313" key="3">
    <source>
        <dbReference type="Proteomes" id="UP001556367"/>
    </source>
</evidence>
<feature type="region of interest" description="Disordered" evidence="1">
    <location>
        <begin position="229"/>
        <end position="269"/>
    </location>
</feature>
<dbReference type="Proteomes" id="UP001556367">
    <property type="component" value="Unassembled WGS sequence"/>
</dbReference>
<organism evidence="2 3">
    <name type="scientific">Hohenbuehelia grisea</name>
    <dbReference type="NCBI Taxonomy" id="104357"/>
    <lineage>
        <taxon>Eukaryota</taxon>
        <taxon>Fungi</taxon>
        <taxon>Dikarya</taxon>
        <taxon>Basidiomycota</taxon>
        <taxon>Agaricomycotina</taxon>
        <taxon>Agaricomycetes</taxon>
        <taxon>Agaricomycetidae</taxon>
        <taxon>Agaricales</taxon>
        <taxon>Pleurotineae</taxon>
        <taxon>Pleurotaceae</taxon>
        <taxon>Hohenbuehelia</taxon>
    </lineage>
</organism>
<name>A0ABR3J8U0_9AGAR</name>
<gene>
    <name evidence="2" type="ORF">HGRIS_008721</name>
</gene>
<feature type="compositionally biased region" description="Polar residues" evidence="1">
    <location>
        <begin position="229"/>
        <end position="239"/>
    </location>
</feature>
<proteinExistence type="predicted"/>
<keyword evidence="3" id="KW-1185">Reference proteome</keyword>
<sequence>MTTQSLLRTSQVSLPSLKVMNSSRKSILKRPASLPLSPISNPFPFVNAFSVLYTPGRHSPHVHFPPTPSLISTYVTHSSNVYDRAPIIVSPNPLELPPRGARTYSPSFADYVASGKGAFPVDVDSSLDQTVCISEDSPIAQTPHGFSRYVRFATLPPHSPLSSSQNRLSLRPLGSPYPRSPFFDTPSPPLTPADFKVNVEYKEPTSTANGGLHKKLVTFDLNVTNVPSPLRQSASSSPFERSPLAASAQNSASTPLDLNLDVESDGGSSSRLRKAFWGSVSVEMRDIKSSAGLHPRSAIEIIRDGSSTVSTPISAVPSLVMGVDPVLLWSPGLPRKRPVTTEEVPVEEDEEDELEDVTASVLSPSAGQSTFSNPARSAVVSPSPSDPFAAFPSFSAALLLDESKPTTSS</sequence>
<protein>
    <submittedName>
        <fullName evidence="2">Uncharacterized protein</fullName>
    </submittedName>
</protein>
<feature type="compositionally biased region" description="Polar residues" evidence="1">
    <location>
        <begin position="247"/>
        <end position="256"/>
    </location>
</feature>
<reference evidence="3" key="1">
    <citation type="submission" date="2024-06" db="EMBL/GenBank/DDBJ databases">
        <title>Multi-omics analyses provide insights into the biosynthesis of the anticancer antibiotic pleurotin in Hohenbuehelia grisea.</title>
        <authorList>
            <person name="Weaver J.A."/>
            <person name="Alberti F."/>
        </authorList>
    </citation>
    <scope>NUCLEOTIDE SEQUENCE [LARGE SCALE GENOMIC DNA]</scope>
    <source>
        <strain evidence="3">T-177</strain>
    </source>
</reference>
<accession>A0ABR3J8U0</accession>
<evidence type="ECO:0000313" key="2">
    <source>
        <dbReference type="EMBL" id="KAL0952085.1"/>
    </source>
</evidence>
<comment type="caution">
    <text evidence="2">The sequence shown here is derived from an EMBL/GenBank/DDBJ whole genome shotgun (WGS) entry which is preliminary data.</text>
</comment>